<name>M1DLF1_SOLTU</name>
<organism evidence="2 3">
    <name type="scientific">Solanum tuberosum</name>
    <name type="common">Potato</name>
    <dbReference type="NCBI Taxonomy" id="4113"/>
    <lineage>
        <taxon>Eukaryota</taxon>
        <taxon>Viridiplantae</taxon>
        <taxon>Streptophyta</taxon>
        <taxon>Embryophyta</taxon>
        <taxon>Tracheophyta</taxon>
        <taxon>Spermatophyta</taxon>
        <taxon>Magnoliopsida</taxon>
        <taxon>eudicotyledons</taxon>
        <taxon>Gunneridae</taxon>
        <taxon>Pentapetalae</taxon>
        <taxon>asterids</taxon>
        <taxon>lamiids</taxon>
        <taxon>Solanales</taxon>
        <taxon>Solanaceae</taxon>
        <taxon>Solanoideae</taxon>
        <taxon>Solaneae</taxon>
        <taxon>Solanum</taxon>
    </lineage>
</organism>
<dbReference type="HOGENOM" id="CLU_028647_6_0_1"/>
<protein>
    <submittedName>
        <fullName evidence="2">Integrase core domain containing protein</fullName>
    </submittedName>
</protein>
<dbReference type="Gramene" id="PGSC0003DMT400090889">
    <property type="protein sequence ID" value="PGSC0003DMT400090889"/>
    <property type="gene ID" value="PGSC0003DMG400040460"/>
</dbReference>
<accession>M1DLF1</accession>
<dbReference type="EnsemblPlants" id="PGSC0003DMT400090889">
    <property type="protein sequence ID" value="PGSC0003DMT400090889"/>
    <property type="gene ID" value="PGSC0003DMG400040460"/>
</dbReference>
<reference evidence="3" key="1">
    <citation type="journal article" date="2011" name="Nature">
        <title>Genome sequence and analysis of the tuber crop potato.</title>
        <authorList>
            <consortium name="The Potato Genome Sequencing Consortium"/>
        </authorList>
    </citation>
    <scope>NUCLEOTIDE SEQUENCE [LARGE SCALE GENOMIC DNA]</scope>
    <source>
        <strain evidence="3">cv. DM1-3 516 R44</strain>
    </source>
</reference>
<dbReference type="Proteomes" id="UP000011115">
    <property type="component" value="Unassembled WGS sequence"/>
</dbReference>
<keyword evidence="3" id="KW-1185">Reference proteome</keyword>
<sequence length="279" mass="30555">MEADLVDVVEQLQGDDPTPSAHTDDVPTSSSQAASRAPSSSRSTAPLGAIVVPLSRVQKLEDQMAILLRHVRPWMQKLIAEFEARMERMMERMMDQKVQAINKCNDAFELRVLERPAPTKDLSSFLSELASLRADVDAILPTPAVEPQATSTALSDDTVLEALFSGDAKEQTEPTCARGKRHRSKHLSEATEDERAKKRQHKQEKQAKRASIIDEQLRQERVRESVVGASSSMPISDVSNIVVHDMSITYGAVRMIDSTTEGGPNVAVAGFGKPDPPAC</sequence>
<evidence type="ECO:0000256" key="1">
    <source>
        <dbReference type="SAM" id="MobiDB-lite"/>
    </source>
</evidence>
<dbReference type="InParanoid" id="M1DLF1"/>
<evidence type="ECO:0000313" key="2">
    <source>
        <dbReference type="EnsemblPlants" id="PGSC0003DMT400090889"/>
    </source>
</evidence>
<feature type="region of interest" description="Disordered" evidence="1">
    <location>
        <begin position="165"/>
        <end position="210"/>
    </location>
</feature>
<proteinExistence type="predicted"/>
<reference evidence="2" key="2">
    <citation type="submission" date="2015-06" db="UniProtKB">
        <authorList>
            <consortium name="EnsemblPlants"/>
        </authorList>
    </citation>
    <scope>IDENTIFICATION</scope>
    <source>
        <strain evidence="2">DM1-3 516 R44</strain>
    </source>
</reference>
<evidence type="ECO:0000313" key="3">
    <source>
        <dbReference type="Proteomes" id="UP000011115"/>
    </source>
</evidence>
<feature type="region of interest" description="Disordered" evidence="1">
    <location>
        <begin position="1"/>
        <end position="44"/>
    </location>
</feature>
<dbReference type="AlphaFoldDB" id="M1DLF1"/>
<feature type="compositionally biased region" description="Low complexity" evidence="1">
    <location>
        <begin position="27"/>
        <end position="44"/>
    </location>
</feature>
<dbReference type="PaxDb" id="4113-PGSC0003DMT400090889"/>
<feature type="compositionally biased region" description="Basic and acidic residues" evidence="1">
    <location>
        <begin position="186"/>
        <end position="196"/>
    </location>
</feature>